<evidence type="ECO:0000256" key="1">
    <source>
        <dbReference type="SAM" id="SignalP"/>
    </source>
</evidence>
<gene>
    <name evidence="2" type="ORF">PF008_g230</name>
</gene>
<evidence type="ECO:0008006" key="4">
    <source>
        <dbReference type="Google" id="ProtNLM"/>
    </source>
</evidence>
<dbReference type="EMBL" id="QXFY01000005">
    <property type="protein sequence ID" value="KAE9362262.1"/>
    <property type="molecule type" value="Genomic_DNA"/>
</dbReference>
<protein>
    <recommendedName>
        <fullName evidence="4">Secreted protein</fullName>
    </recommendedName>
</protein>
<reference evidence="2 3" key="1">
    <citation type="submission" date="2018-09" db="EMBL/GenBank/DDBJ databases">
        <title>Genomic investigation of the strawberry pathogen Phytophthora fragariae indicates pathogenicity is determined by transcriptional variation in three key races.</title>
        <authorList>
            <person name="Adams T.M."/>
            <person name="Armitage A.D."/>
            <person name="Sobczyk M.K."/>
            <person name="Bates H.J."/>
            <person name="Dunwell J.M."/>
            <person name="Nellist C.F."/>
            <person name="Harrison R.J."/>
        </authorList>
    </citation>
    <scope>NUCLEOTIDE SEQUENCE [LARGE SCALE GENOMIC DNA]</scope>
    <source>
        <strain evidence="2 3">NOV-77</strain>
    </source>
</reference>
<keyword evidence="1" id="KW-0732">Signal</keyword>
<name>A0A6G0SP81_9STRA</name>
<evidence type="ECO:0000313" key="2">
    <source>
        <dbReference type="EMBL" id="KAE9362262.1"/>
    </source>
</evidence>
<comment type="caution">
    <text evidence="2">The sequence shown here is derived from an EMBL/GenBank/DDBJ whole genome shotgun (WGS) entry which is preliminary data.</text>
</comment>
<feature type="signal peptide" evidence="1">
    <location>
        <begin position="1"/>
        <end position="22"/>
    </location>
</feature>
<evidence type="ECO:0000313" key="3">
    <source>
        <dbReference type="Proteomes" id="UP000486351"/>
    </source>
</evidence>
<dbReference type="AlphaFoldDB" id="A0A6G0SP81"/>
<feature type="chain" id="PRO_5026292958" description="Secreted protein" evidence="1">
    <location>
        <begin position="23"/>
        <end position="84"/>
    </location>
</feature>
<organism evidence="2 3">
    <name type="scientific">Phytophthora fragariae</name>
    <dbReference type="NCBI Taxonomy" id="53985"/>
    <lineage>
        <taxon>Eukaryota</taxon>
        <taxon>Sar</taxon>
        <taxon>Stramenopiles</taxon>
        <taxon>Oomycota</taxon>
        <taxon>Peronosporomycetes</taxon>
        <taxon>Peronosporales</taxon>
        <taxon>Peronosporaceae</taxon>
        <taxon>Phytophthora</taxon>
    </lineage>
</organism>
<sequence>MYQCYSNCLSLMFLSLSKRCFCLINVYSLSKSVNRPVEIHITNISACLSTRNAATPLYSFLFGSLKLLLHNINFAHVACASSCC</sequence>
<dbReference type="Proteomes" id="UP000486351">
    <property type="component" value="Unassembled WGS sequence"/>
</dbReference>
<proteinExistence type="predicted"/>
<accession>A0A6G0SP81</accession>